<comment type="caution">
    <text evidence="2">The sequence shown here is derived from an EMBL/GenBank/DDBJ whole genome shotgun (WGS) entry which is preliminary data.</text>
</comment>
<evidence type="ECO:0000313" key="3">
    <source>
        <dbReference type="Proteomes" id="UP000324800"/>
    </source>
</evidence>
<dbReference type="Proteomes" id="UP000324800">
    <property type="component" value="Unassembled WGS sequence"/>
</dbReference>
<feature type="region of interest" description="Disordered" evidence="1">
    <location>
        <begin position="1"/>
        <end position="41"/>
    </location>
</feature>
<evidence type="ECO:0000313" key="2">
    <source>
        <dbReference type="EMBL" id="KAA6393644.1"/>
    </source>
</evidence>
<name>A0A5J4WF75_9EUKA</name>
<organism evidence="2 3">
    <name type="scientific">Streblomastix strix</name>
    <dbReference type="NCBI Taxonomy" id="222440"/>
    <lineage>
        <taxon>Eukaryota</taxon>
        <taxon>Metamonada</taxon>
        <taxon>Preaxostyla</taxon>
        <taxon>Oxymonadida</taxon>
        <taxon>Streblomastigidae</taxon>
        <taxon>Streblomastix</taxon>
    </lineage>
</organism>
<dbReference type="EMBL" id="SNRW01002176">
    <property type="protein sequence ID" value="KAA6393644.1"/>
    <property type="molecule type" value="Genomic_DNA"/>
</dbReference>
<feature type="compositionally biased region" description="Polar residues" evidence="1">
    <location>
        <begin position="1"/>
        <end position="19"/>
    </location>
</feature>
<dbReference type="AlphaFoldDB" id="A0A5J4WF75"/>
<proteinExistence type="predicted"/>
<protein>
    <submittedName>
        <fullName evidence="2">Uncharacterized protein</fullName>
    </submittedName>
</protein>
<evidence type="ECO:0000256" key="1">
    <source>
        <dbReference type="SAM" id="MobiDB-lite"/>
    </source>
</evidence>
<sequence length="92" mass="10155">MIENPSSEADASQTTPQRQSSSCSSSGDEHDDNDAVQKNGVTAVTMTKPTHDDFKWFSRSNESIRKMCVCLQDIIIKGNIDGYSLQALFILI</sequence>
<accession>A0A5J4WF75</accession>
<reference evidence="2 3" key="1">
    <citation type="submission" date="2019-03" db="EMBL/GenBank/DDBJ databases">
        <title>Single cell metagenomics reveals metabolic interactions within the superorganism composed of flagellate Streblomastix strix and complex community of Bacteroidetes bacteria on its surface.</title>
        <authorList>
            <person name="Treitli S.C."/>
            <person name="Kolisko M."/>
            <person name="Husnik F."/>
            <person name="Keeling P."/>
            <person name="Hampl V."/>
        </authorList>
    </citation>
    <scope>NUCLEOTIDE SEQUENCE [LARGE SCALE GENOMIC DNA]</scope>
    <source>
        <strain evidence="2">ST1C</strain>
    </source>
</reference>
<gene>
    <name evidence="2" type="ORF">EZS28_010830</name>
</gene>